<accession>A0AA37BRV8</accession>
<protein>
    <recommendedName>
        <fullName evidence="2">Glycosyltransferase 2-like domain-containing protein</fullName>
    </recommendedName>
</protein>
<feature type="domain" description="Glycosyltransferase 2-like" evidence="2">
    <location>
        <begin position="196"/>
        <end position="409"/>
    </location>
</feature>
<feature type="transmembrane region" description="Helical" evidence="1">
    <location>
        <begin position="362"/>
        <end position="388"/>
    </location>
</feature>
<dbReference type="AlphaFoldDB" id="A0AA37BRV8"/>
<keyword evidence="1" id="KW-0812">Transmembrane</keyword>
<comment type="caution">
    <text evidence="3">The sequence shown here is derived from an EMBL/GenBank/DDBJ whole genome shotgun (WGS) entry which is preliminary data.</text>
</comment>
<gene>
    <name evidence="3" type="ORF">GCM10007108_09670</name>
</gene>
<feature type="transmembrane region" description="Helical" evidence="1">
    <location>
        <begin position="59"/>
        <end position="80"/>
    </location>
</feature>
<dbReference type="GO" id="GO:0019187">
    <property type="term" value="F:beta-1,4-mannosyltransferase activity"/>
    <property type="evidence" value="ECO:0007669"/>
    <property type="project" value="InterPro"/>
</dbReference>
<dbReference type="InterPro" id="IPR029044">
    <property type="entry name" value="Nucleotide-diphossugar_trans"/>
</dbReference>
<feature type="transmembrane region" description="Helical" evidence="1">
    <location>
        <begin position="29"/>
        <end position="47"/>
    </location>
</feature>
<organism evidence="3 4">
    <name type="scientific">Thermogymnomonas acidicola</name>
    <dbReference type="NCBI Taxonomy" id="399579"/>
    <lineage>
        <taxon>Archaea</taxon>
        <taxon>Methanobacteriati</taxon>
        <taxon>Thermoplasmatota</taxon>
        <taxon>Thermoplasmata</taxon>
        <taxon>Thermoplasmatales</taxon>
        <taxon>Thermogymnomonas</taxon>
    </lineage>
</organism>
<feature type="transmembrane region" description="Helical" evidence="1">
    <location>
        <begin position="394"/>
        <end position="413"/>
    </location>
</feature>
<keyword evidence="1" id="KW-1133">Transmembrane helix</keyword>
<dbReference type="EMBL" id="BMNY01000001">
    <property type="protein sequence ID" value="GGM73785.1"/>
    <property type="molecule type" value="Genomic_DNA"/>
</dbReference>
<dbReference type="InterPro" id="IPR001173">
    <property type="entry name" value="Glyco_trans_2-like"/>
</dbReference>
<keyword evidence="4" id="KW-1185">Reference proteome</keyword>
<dbReference type="Pfam" id="PF13632">
    <property type="entry name" value="Glyco_trans_2_3"/>
    <property type="match status" value="1"/>
</dbReference>
<dbReference type="SUPFAM" id="SSF53448">
    <property type="entry name" value="Nucleotide-diphospho-sugar transferases"/>
    <property type="match status" value="1"/>
</dbReference>
<feature type="transmembrane region" description="Helical" evidence="1">
    <location>
        <begin position="434"/>
        <end position="456"/>
    </location>
</feature>
<evidence type="ECO:0000256" key="1">
    <source>
        <dbReference type="SAM" id="Phobius"/>
    </source>
</evidence>
<keyword evidence="1" id="KW-0472">Membrane</keyword>
<evidence type="ECO:0000313" key="4">
    <source>
        <dbReference type="Proteomes" id="UP000632195"/>
    </source>
</evidence>
<reference evidence="3" key="1">
    <citation type="journal article" date="2014" name="Int. J. Syst. Evol. Microbiol.">
        <title>Complete genome sequence of Corynebacterium casei LMG S-19264T (=DSM 44701T), isolated from a smear-ripened cheese.</title>
        <authorList>
            <consortium name="US DOE Joint Genome Institute (JGI-PGF)"/>
            <person name="Walter F."/>
            <person name="Albersmeier A."/>
            <person name="Kalinowski J."/>
            <person name="Ruckert C."/>
        </authorList>
    </citation>
    <scope>NUCLEOTIDE SEQUENCE</scope>
    <source>
        <strain evidence="3">JCM 13583</strain>
    </source>
</reference>
<dbReference type="Proteomes" id="UP000632195">
    <property type="component" value="Unassembled WGS sequence"/>
</dbReference>
<name>A0AA37BRV8_9ARCH</name>
<dbReference type="PANTHER" id="PTHR16779:SF1">
    <property type="entry name" value="BETA-1,4-MANNOSYLTRANSFERASE EGH"/>
    <property type="match status" value="1"/>
</dbReference>
<dbReference type="PANTHER" id="PTHR16779">
    <property type="entry name" value="BETA-1,4-MANNOSYLTRANSFERASE EGH"/>
    <property type="match status" value="1"/>
</dbReference>
<dbReference type="GO" id="GO:0005737">
    <property type="term" value="C:cytoplasm"/>
    <property type="evidence" value="ECO:0007669"/>
    <property type="project" value="TreeGrafter"/>
</dbReference>
<evidence type="ECO:0000313" key="3">
    <source>
        <dbReference type="EMBL" id="GGM73785.1"/>
    </source>
</evidence>
<reference evidence="3" key="2">
    <citation type="submission" date="2022-09" db="EMBL/GenBank/DDBJ databases">
        <authorList>
            <person name="Sun Q."/>
            <person name="Ohkuma M."/>
        </authorList>
    </citation>
    <scope>NUCLEOTIDE SEQUENCE</scope>
    <source>
        <strain evidence="3">JCM 13583</strain>
    </source>
</reference>
<dbReference type="InterPro" id="IPR027389">
    <property type="entry name" value="B_mannosylTrfase_Bre-3/Egh"/>
</dbReference>
<evidence type="ECO:0000259" key="2">
    <source>
        <dbReference type="Pfam" id="PF13632"/>
    </source>
</evidence>
<sequence length="472" mass="53400">MLLITSESKTSTGEMFGNRRRGNRDFKKGNMLHLLIIFLVSVPVLYYSVQHAFIGRGSYFVGFIWSLYFPAAVIGTVGAFGASRYATPRFEGRVSKLVVFTIPSVGSMDVLPALSRVIQSILTFAPLHLDRFRIDVVVDEGSEGIPTLLRTFGDSINLVTVPSGFRCRNGAKNKARALEYARIVREREGLARDDVFIYHLDDDTAVGADTIKSIAQFISEDDGVSYHLAQGVLSFPYDLSKSWIARVADSIRPSDDLTRFHFFTGILGRPLAGLHGEHLLVRSSVENRIGWDFGVNRLEDSYFGLVFSQLYPGKSKFLNSFVYGASPPTIYDFIKQRRRWYSGFLQLVFSNKLRPKVKIPMVLYTISYAVSPFQYAVIVVVASMLFGVQVVPDIPWLVPLWAFTMAYQLWMYLEGFRINRYVTKHMRIEWWYNALVIPLIYISGGVEAVAAAHAIADFVKKKDSFHVIRKPM</sequence>
<proteinExistence type="predicted"/>